<dbReference type="PANTHER" id="PTHR40590:SF1">
    <property type="entry name" value="CYTOPLASMIC PROTEIN"/>
    <property type="match status" value="1"/>
</dbReference>
<feature type="signal peptide" evidence="1">
    <location>
        <begin position="1"/>
        <end position="19"/>
    </location>
</feature>
<gene>
    <name evidence="2" type="ORF">ACFPN2_07825</name>
</gene>
<dbReference type="EMBL" id="JBHSDU010000003">
    <property type="protein sequence ID" value="MFC4308983.1"/>
    <property type="molecule type" value="Genomic_DNA"/>
</dbReference>
<keyword evidence="3" id="KW-1185">Reference proteome</keyword>
<evidence type="ECO:0000256" key="1">
    <source>
        <dbReference type="SAM" id="SignalP"/>
    </source>
</evidence>
<sequence length="288" mass="32460">MKKLLIALCVFWLSASACAAAQEHHSLWSLKGKTNTVYLLGSVHFLNASEQLPAVVDEAYKNAEVLLMEIDMDDLDPAETQQITLELGLLPAGQSLEQQLGKPTYSRLSARAQEVGVDPMLLNRFKPWFAAMTLVQLQLVKLGLDPSSGIEQRFTTRAVADKKPIHGLETLREQLNMLAGLPDRQQREFLLYSIEDTDRISQEIDELLSAWRRGDSKALANLLAEGFDQYPDLYRPLTTDRNRRWVSQVEALLDDRDDYLVIVGTLHLVGKDSLIDLLENKGHKVTQH</sequence>
<feature type="chain" id="PRO_5046713222" evidence="1">
    <location>
        <begin position="20"/>
        <end position="288"/>
    </location>
</feature>
<dbReference type="PROSITE" id="PS51257">
    <property type="entry name" value="PROKAR_LIPOPROTEIN"/>
    <property type="match status" value="1"/>
</dbReference>
<reference evidence="3" key="1">
    <citation type="journal article" date="2019" name="Int. J. Syst. Evol. Microbiol.">
        <title>The Global Catalogue of Microorganisms (GCM) 10K type strain sequencing project: providing services to taxonomists for standard genome sequencing and annotation.</title>
        <authorList>
            <consortium name="The Broad Institute Genomics Platform"/>
            <consortium name="The Broad Institute Genome Sequencing Center for Infectious Disease"/>
            <person name="Wu L."/>
            <person name="Ma J."/>
        </authorList>
    </citation>
    <scope>NUCLEOTIDE SEQUENCE [LARGE SCALE GENOMIC DNA]</scope>
    <source>
        <strain evidence="3">CGMCC 1.10759</strain>
    </source>
</reference>
<name>A0ABV8SN46_9GAMM</name>
<dbReference type="CDD" id="cd14789">
    <property type="entry name" value="Tiki"/>
    <property type="match status" value="1"/>
</dbReference>
<keyword evidence="1" id="KW-0732">Signal</keyword>
<dbReference type="RefSeq" id="WP_380596052.1">
    <property type="nucleotide sequence ID" value="NZ_JBHSDU010000003.1"/>
</dbReference>
<dbReference type="Pfam" id="PF01963">
    <property type="entry name" value="TraB_PrgY_gumN"/>
    <property type="match status" value="1"/>
</dbReference>
<comment type="caution">
    <text evidence="2">The sequence shown here is derived from an EMBL/GenBank/DDBJ whole genome shotgun (WGS) entry which is preliminary data.</text>
</comment>
<dbReference type="Proteomes" id="UP001595904">
    <property type="component" value="Unassembled WGS sequence"/>
</dbReference>
<accession>A0ABV8SN46</accession>
<protein>
    <submittedName>
        <fullName evidence="2">TraB/GumN family protein</fullName>
    </submittedName>
</protein>
<evidence type="ECO:0000313" key="2">
    <source>
        <dbReference type="EMBL" id="MFC4308983.1"/>
    </source>
</evidence>
<dbReference type="InterPro" id="IPR047111">
    <property type="entry name" value="YbaP-like"/>
</dbReference>
<organism evidence="2 3">
    <name type="scientific">Steroidobacter flavus</name>
    <dbReference type="NCBI Taxonomy" id="1842136"/>
    <lineage>
        <taxon>Bacteria</taxon>
        <taxon>Pseudomonadati</taxon>
        <taxon>Pseudomonadota</taxon>
        <taxon>Gammaproteobacteria</taxon>
        <taxon>Steroidobacterales</taxon>
        <taxon>Steroidobacteraceae</taxon>
        <taxon>Steroidobacter</taxon>
    </lineage>
</organism>
<proteinExistence type="predicted"/>
<evidence type="ECO:0000313" key="3">
    <source>
        <dbReference type="Proteomes" id="UP001595904"/>
    </source>
</evidence>
<dbReference type="InterPro" id="IPR002816">
    <property type="entry name" value="TraB/PrgY/GumN_fam"/>
</dbReference>
<dbReference type="PANTHER" id="PTHR40590">
    <property type="entry name" value="CYTOPLASMIC PROTEIN-RELATED"/>
    <property type="match status" value="1"/>
</dbReference>